<dbReference type="Gene3D" id="3.40.50.1220">
    <property type="entry name" value="TPP-binding domain"/>
    <property type="match status" value="1"/>
</dbReference>
<feature type="binding site" evidence="3">
    <location>
        <begin position="8"/>
        <end position="27"/>
    </location>
    <ligand>
        <name>NAD(+)</name>
        <dbReference type="ChEBI" id="CHEBI:57540"/>
    </ligand>
</feature>
<dbReference type="EC" id="2.3.1.286" evidence="3"/>
<keyword evidence="3" id="KW-0963">Cytoplasm</keyword>
<dbReference type="HAMAP" id="MF_01121">
    <property type="entry name" value="Sirtuin_ClassIII"/>
    <property type="match status" value="1"/>
</dbReference>
<comment type="catalytic activity">
    <reaction evidence="3">
        <text>N(6)-succinyl-L-lysyl-[protein] + NAD(+) + H2O = 2''-O-succinyl-ADP-D-ribose + nicotinamide + L-lysyl-[protein]</text>
        <dbReference type="Rhea" id="RHEA:47668"/>
        <dbReference type="Rhea" id="RHEA-COMP:9752"/>
        <dbReference type="Rhea" id="RHEA-COMP:11877"/>
        <dbReference type="ChEBI" id="CHEBI:15377"/>
        <dbReference type="ChEBI" id="CHEBI:17154"/>
        <dbReference type="ChEBI" id="CHEBI:29969"/>
        <dbReference type="ChEBI" id="CHEBI:57540"/>
        <dbReference type="ChEBI" id="CHEBI:87830"/>
        <dbReference type="ChEBI" id="CHEBI:87832"/>
    </reaction>
</comment>
<comment type="similarity">
    <text evidence="3">Belongs to the sirtuin family. Class III subfamily.</text>
</comment>
<keyword evidence="1" id="KW-0808">Transferase</keyword>
<dbReference type="PANTHER" id="PTHR11085">
    <property type="entry name" value="NAD-DEPENDENT PROTEIN DEACYLASE SIRTUIN-5, MITOCHONDRIAL-RELATED"/>
    <property type="match status" value="1"/>
</dbReference>
<dbReference type="PANTHER" id="PTHR11085:SF4">
    <property type="entry name" value="NAD-DEPENDENT PROTEIN DEACYLASE"/>
    <property type="match status" value="1"/>
</dbReference>
<comment type="caution">
    <text evidence="3 4">Lacks conserved residue(s) required for the propagation of feature annotation.</text>
</comment>
<dbReference type="GO" id="GO:0005737">
    <property type="term" value="C:cytoplasm"/>
    <property type="evidence" value="ECO:0007669"/>
    <property type="project" value="UniProtKB-SubCell"/>
</dbReference>
<comment type="subcellular location">
    <subcellularLocation>
        <location evidence="3">Cytoplasm</location>
    </subcellularLocation>
</comment>
<comment type="function">
    <text evidence="3">NAD-dependent lysine deacetylase and desuccinylase that specifically removes acetyl and succinyl groups on target proteins. Modulates the activities of several proteins which are inactive in their acylated form.</text>
</comment>
<keyword evidence="2 3" id="KW-0520">NAD</keyword>
<dbReference type="SUPFAM" id="SSF52467">
    <property type="entry name" value="DHS-like NAD/FAD-binding domain"/>
    <property type="match status" value="1"/>
</dbReference>
<dbReference type="InterPro" id="IPR050134">
    <property type="entry name" value="NAD-dep_sirtuin_deacylases"/>
</dbReference>
<evidence type="ECO:0000256" key="3">
    <source>
        <dbReference type="HAMAP-Rule" id="MF_01121"/>
    </source>
</evidence>
<feature type="binding site" evidence="3">
    <location>
        <position position="222"/>
    </location>
    <ligand>
        <name>NAD(+)</name>
        <dbReference type="ChEBI" id="CHEBI:57540"/>
    </ligand>
</feature>
<evidence type="ECO:0000256" key="1">
    <source>
        <dbReference type="ARBA" id="ARBA00022679"/>
    </source>
</evidence>
<proteinExistence type="inferred from homology"/>
<dbReference type="InterPro" id="IPR027546">
    <property type="entry name" value="Sirtuin_class_III"/>
</dbReference>
<evidence type="ECO:0000313" key="6">
    <source>
        <dbReference type="EMBL" id="GGZ27137.1"/>
    </source>
</evidence>
<comment type="catalytic activity">
    <reaction evidence="3">
        <text>N(6)-acetyl-L-lysyl-[protein] + NAD(+) + H2O = 2''-O-acetyl-ADP-D-ribose + nicotinamide + L-lysyl-[protein]</text>
        <dbReference type="Rhea" id="RHEA:43636"/>
        <dbReference type="Rhea" id="RHEA-COMP:9752"/>
        <dbReference type="Rhea" id="RHEA-COMP:10731"/>
        <dbReference type="ChEBI" id="CHEBI:15377"/>
        <dbReference type="ChEBI" id="CHEBI:17154"/>
        <dbReference type="ChEBI" id="CHEBI:29969"/>
        <dbReference type="ChEBI" id="CHEBI:57540"/>
        <dbReference type="ChEBI" id="CHEBI:61930"/>
        <dbReference type="ChEBI" id="CHEBI:83767"/>
        <dbReference type="EC" id="2.3.1.286"/>
    </reaction>
</comment>
<comment type="caution">
    <text evidence="6">The sequence shown here is derived from an EMBL/GenBank/DDBJ whole genome shotgun (WGS) entry which is preliminary data.</text>
</comment>
<organism evidence="6 7">
    <name type="scientific">Asticcacaulis endophyticus</name>
    <dbReference type="NCBI Taxonomy" id="1395890"/>
    <lineage>
        <taxon>Bacteria</taxon>
        <taxon>Pseudomonadati</taxon>
        <taxon>Pseudomonadota</taxon>
        <taxon>Alphaproteobacteria</taxon>
        <taxon>Caulobacterales</taxon>
        <taxon>Caulobacteraceae</taxon>
        <taxon>Asticcacaulis</taxon>
    </lineage>
</organism>
<dbReference type="RefSeq" id="WP_189485388.1">
    <property type="nucleotide sequence ID" value="NZ_BMZB01000001.1"/>
</dbReference>
<comment type="domain">
    <text evidence="3">2 residues (Tyr-52 and Arg-55) present in a large hydrophobic pocket are probably involved in substrate specificity. They are important for desuccinylation activity, but dispensable for deacetylation activity.</text>
</comment>
<dbReference type="GO" id="GO:0017136">
    <property type="term" value="F:histone deacetylase activity, NAD-dependent"/>
    <property type="evidence" value="ECO:0007669"/>
    <property type="project" value="TreeGrafter"/>
</dbReference>
<evidence type="ECO:0000313" key="7">
    <source>
        <dbReference type="Proteomes" id="UP000662572"/>
    </source>
</evidence>
<dbReference type="InterPro" id="IPR026591">
    <property type="entry name" value="Sirtuin_cat_small_dom_sf"/>
</dbReference>
<feature type="binding site" evidence="3">
    <location>
        <begin position="178"/>
        <end position="180"/>
    </location>
    <ligand>
        <name>NAD(+)</name>
        <dbReference type="ChEBI" id="CHEBI:57540"/>
    </ligand>
</feature>
<feature type="domain" description="Deacetylase sirtuin-type" evidence="5">
    <location>
        <begin position="1"/>
        <end position="236"/>
    </location>
</feature>
<dbReference type="InterPro" id="IPR026590">
    <property type="entry name" value="Ssirtuin_cat_dom"/>
</dbReference>
<reference evidence="6" key="1">
    <citation type="journal article" date="2014" name="Int. J. Syst. Evol. Microbiol.">
        <title>Complete genome sequence of Corynebacterium casei LMG S-19264T (=DSM 44701T), isolated from a smear-ripened cheese.</title>
        <authorList>
            <consortium name="US DOE Joint Genome Institute (JGI-PGF)"/>
            <person name="Walter F."/>
            <person name="Albersmeier A."/>
            <person name="Kalinowski J."/>
            <person name="Ruckert C."/>
        </authorList>
    </citation>
    <scope>NUCLEOTIDE SEQUENCE</scope>
    <source>
        <strain evidence="6">KCTC 32296</strain>
    </source>
</reference>
<keyword evidence="7" id="KW-1185">Reference proteome</keyword>
<dbReference type="GO" id="GO:0070403">
    <property type="term" value="F:NAD+ binding"/>
    <property type="evidence" value="ECO:0007669"/>
    <property type="project" value="UniProtKB-UniRule"/>
</dbReference>
<feature type="binding site" evidence="3">
    <location>
        <begin position="204"/>
        <end position="206"/>
    </location>
    <ligand>
        <name>NAD(+)</name>
        <dbReference type="ChEBI" id="CHEBI:57540"/>
    </ligand>
</feature>
<name>A0A918PXZ2_9CAUL</name>
<dbReference type="GO" id="GO:0036054">
    <property type="term" value="F:protein-malonyllysine demalonylase activity"/>
    <property type="evidence" value="ECO:0007669"/>
    <property type="project" value="InterPro"/>
</dbReference>
<dbReference type="InterPro" id="IPR003000">
    <property type="entry name" value="Sirtuin"/>
</dbReference>
<dbReference type="InterPro" id="IPR029035">
    <property type="entry name" value="DHS-like_NAD/FAD-binding_dom"/>
</dbReference>
<evidence type="ECO:0000256" key="2">
    <source>
        <dbReference type="ARBA" id="ARBA00023027"/>
    </source>
</evidence>
<feature type="binding site" evidence="3">
    <location>
        <position position="55"/>
    </location>
    <ligand>
        <name>substrate</name>
    </ligand>
</feature>
<protein>
    <recommendedName>
        <fullName evidence="3">NAD-dependent protein deacylase</fullName>
        <ecNumber evidence="3">2.3.1.286</ecNumber>
    </recommendedName>
    <alternativeName>
        <fullName evidence="3">Regulatory protein SIR2 homolog</fullName>
    </alternativeName>
</protein>
<feature type="binding site" evidence="3">
    <location>
        <position position="52"/>
    </location>
    <ligand>
        <name>substrate</name>
    </ligand>
</feature>
<accession>A0A918PXZ2</accession>
<gene>
    <name evidence="3 6" type="primary">cobB</name>
    <name evidence="6" type="ORF">GCM10011273_10970</name>
</gene>
<evidence type="ECO:0000259" key="5">
    <source>
        <dbReference type="PROSITE" id="PS50305"/>
    </source>
</evidence>
<dbReference type="NCBIfam" id="NF001755">
    <property type="entry name" value="PRK00481.1-5"/>
    <property type="match status" value="1"/>
</dbReference>
<dbReference type="EMBL" id="BMZB01000001">
    <property type="protein sequence ID" value="GGZ27137.1"/>
    <property type="molecule type" value="Genomic_DNA"/>
</dbReference>
<dbReference type="PROSITE" id="PS50305">
    <property type="entry name" value="SIRTUIN"/>
    <property type="match status" value="1"/>
</dbReference>
<reference evidence="6" key="2">
    <citation type="submission" date="2020-09" db="EMBL/GenBank/DDBJ databases">
        <authorList>
            <person name="Sun Q."/>
            <person name="Kim S."/>
        </authorList>
    </citation>
    <scope>NUCLEOTIDE SEQUENCE</scope>
    <source>
        <strain evidence="6">KCTC 32296</strain>
    </source>
</reference>
<sequence length="245" mass="26415">MNIVILTGAGISAESGVPTFRASDGLWCGHRVEEVATPEGYAANPALVQDFYNQRRRQLAEVKPNAAHEALARLASAWDGNILLVTQNVDDLHDRTHAALPPKAGFRLIHIHGELLKARCTVTERVIGWTGDIDPNAPSPFDDSGFLRPHIVWFGEMPLEMEAIYDALSDCDLFISIGTSGNVYPAASFVQEARAAGAHTVELNLEPSLGHSLFDEKILGPATEVVPTFVGRLLRTPPVAGGASF</sequence>
<dbReference type="Pfam" id="PF02146">
    <property type="entry name" value="SIR2"/>
    <property type="match status" value="1"/>
</dbReference>
<evidence type="ECO:0000256" key="4">
    <source>
        <dbReference type="PROSITE-ProRule" id="PRU00236"/>
    </source>
</evidence>
<dbReference type="AlphaFoldDB" id="A0A918PXZ2"/>
<feature type="binding site" evidence="3">
    <location>
        <begin position="87"/>
        <end position="90"/>
    </location>
    <ligand>
        <name>NAD(+)</name>
        <dbReference type="ChEBI" id="CHEBI:57540"/>
    </ligand>
</feature>
<dbReference type="GO" id="GO:0036055">
    <property type="term" value="F:protein-succinyllysine desuccinylase activity"/>
    <property type="evidence" value="ECO:0007669"/>
    <property type="project" value="UniProtKB-UniRule"/>
</dbReference>
<feature type="active site" description="Proton acceptor" evidence="3">
    <location>
        <position position="112"/>
    </location>
</feature>
<dbReference type="CDD" id="cd01412">
    <property type="entry name" value="SIRT5_Af1_CobB"/>
    <property type="match status" value="1"/>
</dbReference>
<dbReference type="Proteomes" id="UP000662572">
    <property type="component" value="Unassembled WGS sequence"/>
</dbReference>
<dbReference type="Gene3D" id="3.30.1600.10">
    <property type="entry name" value="SIR2/SIRT2 'Small Domain"/>
    <property type="match status" value="1"/>
</dbReference>